<evidence type="ECO:0000256" key="1">
    <source>
        <dbReference type="SAM" id="MobiDB-lite"/>
    </source>
</evidence>
<organism evidence="2 3">
    <name type="scientific">Clostridium colicanis DSM 13634</name>
    <dbReference type="NCBI Taxonomy" id="1121305"/>
    <lineage>
        <taxon>Bacteria</taxon>
        <taxon>Bacillati</taxon>
        <taxon>Bacillota</taxon>
        <taxon>Clostridia</taxon>
        <taxon>Eubacteriales</taxon>
        <taxon>Clostridiaceae</taxon>
        <taxon>Clostridium</taxon>
    </lineage>
</organism>
<dbReference type="AlphaFoldDB" id="A0A151ANP8"/>
<dbReference type="EMBL" id="LTBB01000004">
    <property type="protein sequence ID" value="KYH29248.1"/>
    <property type="molecule type" value="Genomic_DNA"/>
</dbReference>
<dbReference type="PATRIC" id="fig|1121305.3.peg.995"/>
<gene>
    <name evidence="2" type="ORF">CLCOL_09810</name>
</gene>
<proteinExistence type="predicted"/>
<dbReference type="RefSeq" id="WP_061857875.1">
    <property type="nucleotide sequence ID" value="NZ_LTBB01000004.1"/>
</dbReference>
<protein>
    <submittedName>
        <fullName evidence="2">Uncharacterized protein</fullName>
    </submittedName>
</protein>
<comment type="caution">
    <text evidence="2">The sequence shown here is derived from an EMBL/GenBank/DDBJ whole genome shotgun (WGS) entry which is preliminary data.</text>
</comment>
<evidence type="ECO:0000313" key="3">
    <source>
        <dbReference type="Proteomes" id="UP000075374"/>
    </source>
</evidence>
<keyword evidence="3" id="KW-1185">Reference proteome</keyword>
<evidence type="ECO:0000313" key="2">
    <source>
        <dbReference type="EMBL" id="KYH29248.1"/>
    </source>
</evidence>
<accession>A0A151ANP8</accession>
<dbReference type="Proteomes" id="UP000075374">
    <property type="component" value="Unassembled WGS sequence"/>
</dbReference>
<dbReference type="STRING" id="1121305.CLCOL_09810"/>
<reference evidence="2 3" key="1">
    <citation type="submission" date="2016-02" db="EMBL/GenBank/DDBJ databases">
        <title>Genome sequence of Clostridium colicanis DSM 13634.</title>
        <authorList>
            <person name="Poehlein A."/>
            <person name="Daniel R."/>
        </authorList>
    </citation>
    <scope>NUCLEOTIDE SEQUENCE [LARGE SCALE GENOMIC DNA]</scope>
    <source>
        <strain evidence="2 3">DSM 13634</strain>
    </source>
</reference>
<feature type="region of interest" description="Disordered" evidence="1">
    <location>
        <begin position="56"/>
        <end position="87"/>
    </location>
</feature>
<sequence length="277" mass="31717">MPKPSIFSSQYNEEMKKRKRIKLIVAIVLLIIVLAAAFGGSINDSIIEKVKSGFNKSKEKDKEQEGKADNIKQGSRNEQEYEKSQVNEVKNKEVNKEEIRNNAPKTGSYNIKLSNGEEVKLTYNIVNNEKQYTEVLPKGINYDISPSKKNIVILENKTQNMILVDSNGNTKDITKKEYVSSKNDVFKKDNILKYKSNYVWCSSPKYLNEDNIVYVSQLPWFNKENQKYLWKYNISSNTHYHNLSQTGGELTGVDIKYGDNTPEGLEVIVDGVKNIIK</sequence>
<name>A0A151ANP8_9CLOT</name>